<dbReference type="InterPro" id="IPR029044">
    <property type="entry name" value="Nucleotide-diphossugar_trans"/>
</dbReference>
<comment type="caution">
    <text evidence="5">The sequence shown here is derived from an EMBL/GenBank/DDBJ whole genome shotgun (WGS) entry which is preliminary data.</text>
</comment>
<dbReference type="PANTHER" id="PTHR40392">
    <property type="entry name" value="2-PHOSPHO-L-LACTATE GUANYLYLTRANSFERASE"/>
    <property type="match status" value="1"/>
</dbReference>
<name>A0A7X0KU45_9MICO</name>
<evidence type="ECO:0000256" key="4">
    <source>
        <dbReference type="ARBA" id="ARBA00023134"/>
    </source>
</evidence>
<dbReference type="SUPFAM" id="SSF53448">
    <property type="entry name" value="Nucleotide-diphospho-sugar transferases"/>
    <property type="match status" value="1"/>
</dbReference>
<accession>A0A7X0KU45</accession>
<dbReference type="PANTHER" id="PTHR40392:SF1">
    <property type="entry name" value="2-PHOSPHO-L-LACTATE GUANYLYLTRANSFERASE"/>
    <property type="match status" value="1"/>
</dbReference>
<dbReference type="Pfam" id="PF01983">
    <property type="entry name" value="CofC"/>
    <property type="match status" value="1"/>
</dbReference>
<keyword evidence="4" id="KW-0342">GTP-binding</keyword>
<keyword evidence="6" id="KW-1185">Reference proteome</keyword>
<evidence type="ECO:0000256" key="2">
    <source>
        <dbReference type="ARBA" id="ARBA00022695"/>
    </source>
</evidence>
<protein>
    <submittedName>
        <fullName evidence="5">2-phospho-L-lactate guanylyltransferase</fullName>
        <ecNumber evidence="5">2.7.7.68</ecNumber>
    </submittedName>
</protein>
<dbReference type="EC" id="2.7.7.68" evidence="5"/>
<gene>
    <name evidence="5" type="ORF">HD594_001067</name>
</gene>
<dbReference type="Gene3D" id="3.90.550.10">
    <property type="entry name" value="Spore Coat Polysaccharide Biosynthesis Protein SpsA, Chain A"/>
    <property type="match status" value="1"/>
</dbReference>
<evidence type="ECO:0000256" key="3">
    <source>
        <dbReference type="ARBA" id="ARBA00022741"/>
    </source>
</evidence>
<dbReference type="EMBL" id="JACHML010000001">
    <property type="protein sequence ID" value="MBB6390754.1"/>
    <property type="molecule type" value="Genomic_DNA"/>
</dbReference>
<organism evidence="5 6">
    <name type="scientific">Microbacterium thalassium</name>
    <dbReference type="NCBI Taxonomy" id="362649"/>
    <lineage>
        <taxon>Bacteria</taxon>
        <taxon>Bacillati</taxon>
        <taxon>Actinomycetota</taxon>
        <taxon>Actinomycetes</taxon>
        <taxon>Micrococcales</taxon>
        <taxon>Microbacteriaceae</taxon>
        <taxon>Microbacterium</taxon>
    </lineage>
</organism>
<proteinExistence type="predicted"/>
<dbReference type="RefSeq" id="WP_184749967.1">
    <property type="nucleotide sequence ID" value="NZ_BAAAJR010000003.1"/>
</dbReference>
<keyword evidence="3" id="KW-0547">Nucleotide-binding</keyword>
<dbReference type="Proteomes" id="UP000537775">
    <property type="component" value="Unassembled WGS sequence"/>
</dbReference>
<keyword evidence="2 5" id="KW-0548">Nucleotidyltransferase</keyword>
<dbReference type="InterPro" id="IPR002835">
    <property type="entry name" value="CofC"/>
</dbReference>
<dbReference type="GO" id="GO:0005525">
    <property type="term" value="F:GTP binding"/>
    <property type="evidence" value="ECO:0007669"/>
    <property type="project" value="UniProtKB-KW"/>
</dbReference>
<sequence length="212" mass="21576">MTPESAPGSWAVVVPVKSPAIGKSRLDAGGVDRRELARAIALDTIAAAAACDDVAQVYVVTDDAALPLHAHDIPGLRFVPEGDARGLNEAIAAGADVAGERMPRAALLGDLPSLRPRDLAEALRQAASVDRGVVADAERTGSTLVTARATVPWDAAFGADSFARHRALGCVALDVPPGSTLRRDVDTADQLRAAAALGVGPRTTALVGAPAG</sequence>
<evidence type="ECO:0000313" key="5">
    <source>
        <dbReference type="EMBL" id="MBB6390754.1"/>
    </source>
</evidence>
<dbReference type="GO" id="GO:0043814">
    <property type="term" value="F:phospholactate guanylyltransferase activity"/>
    <property type="evidence" value="ECO:0007669"/>
    <property type="project" value="UniProtKB-EC"/>
</dbReference>
<evidence type="ECO:0000256" key="1">
    <source>
        <dbReference type="ARBA" id="ARBA00022679"/>
    </source>
</evidence>
<dbReference type="AlphaFoldDB" id="A0A7X0KU45"/>
<reference evidence="5 6" key="1">
    <citation type="submission" date="2020-08" db="EMBL/GenBank/DDBJ databases">
        <title>Sequencing the genomes of 1000 actinobacteria strains.</title>
        <authorList>
            <person name="Klenk H.-P."/>
        </authorList>
    </citation>
    <scope>NUCLEOTIDE SEQUENCE [LARGE SCALE GENOMIC DNA]</scope>
    <source>
        <strain evidence="5 6">DSM 12511</strain>
    </source>
</reference>
<evidence type="ECO:0000313" key="6">
    <source>
        <dbReference type="Proteomes" id="UP000537775"/>
    </source>
</evidence>
<dbReference type="NCBIfam" id="TIGR03552">
    <property type="entry name" value="F420_cofC"/>
    <property type="match status" value="1"/>
</dbReference>
<keyword evidence="1 5" id="KW-0808">Transferase</keyword>